<comment type="function">
    <text evidence="9">Plays a key role in early steps of protein N-linked glycosylation by being involved in the conversion of polyprenol into dolichol. Acts as a polyprenal reductase that mediates the reduction of polyprenal into dolichal in a NADP-dependent mechanism. Dolichols are required for the synthesis of dolichol-linked monosaccharides and the oligosaccharide precursor used for N-glycosylation.</text>
</comment>
<feature type="domain" description="3-oxo-5-alpha-steroid 4-dehydrogenase C-terminal" evidence="10">
    <location>
        <begin position="201"/>
        <end position="281"/>
    </location>
</feature>
<feature type="transmembrane region" description="Helical" evidence="9">
    <location>
        <begin position="242"/>
        <end position="266"/>
    </location>
</feature>
<accession>A0A0C9R3K1</accession>
<sequence length="336" mass="39174">TFGSKNSQVTMDVNLTKLTFIFMASSVGFVGFLMHAIDDYMPLLIRKTFRYGKSAEKKDHMLVNRLELPKRWFSHFYLFAAPAASISLIIVVNRYFFSGQLPKIVRWLLNFQLGSSRKSLVPAEKCFTAIFLITIQCWKRLYETTRVSVFSNAKINISHYIVGYIHYIGTLTCILGESEGFINASQISFHWSNLTYLDYSCAFGFLSASYLQLLSNYILSNLRKDGKGAVVTKSYKIPRGGLFNYVTGALQFTEITMYFMLTIILWRSSTYHYVFLWVVINQVHCLRFNELVNNIFVHLNILFNFQIQTAVDSDRWYRIYFKDYPENRKICIPFIF</sequence>
<dbReference type="PANTHER" id="PTHR14624">
    <property type="entry name" value="DFG10 PROTEIN"/>
    <property type="match status" value="1"/>
</dbReference>
<keyword evidence="5 9" id="KW-0472">Membrane</keyword>
<dbReference type="GO" id="GO:0003865">
    <property type="term" value="F:3-oxo-5-alpha-steroid 4-dehydrogenase activity"/>
    <property type="evidence" value="ECO:0007669"/>
    <property type="project" value="TreeGrafter"/>
</dbReference>
<dbReference type="GO" id="GO:0005789">
    <property type="term" value="C:endoplasmic reticulum membrane"/>
    <property type="evidence" value="ECO:0007669"/>
    <property type="project" value="UniProtKB-SubCell"/>
</dbReference>
<comment type="catalytic activity">
    <reaction evidence="8 9">
        <text>a di-trans,poly-cis-dolichal + NADP(+) = a di-trans,poly-cis-polyprenal + NADPH + H(+)</text>
        <dbReference type="Rhea" id="RHEA:80727"/>
        <dbReference type="Rhea" id="RHEA-COMP:19536"/>
        <dbReference type="Rhea" id="RHEA-COMP:19537"/>
        <dbReference type="ChEBI" id="CHEBI:15378"/>
        <dbReference type="ChEBI" id="CHEBI:57783"/>
        <dbReference type="ChEBI" id="CHEBI:58349"/>
        <dbReference type="ChEBI" id="CHEBI:231623"/>
        <dbReference type="ChEBI" id="CHEBI:231637"/>
        <dbReference type="EC" id="1.3.1.94"/>
    </reaction>
    <physiologicalReaction direction="right-to-left" evidence="8 9">
        <dbReference type="Rhea" id="RHEA:80729"/>
    </physiologicalReaction>
</comment>
<keyword evidence="3 9" id="KW-0812">Transmembrane</keyword>
<keyword evidence="9" id="KW-0560">Oxidoreductase</keyword>
<dbReference type="Pfam" id="PF02544">
    <property type="entry name" value="Steroid_dh"/>
    <property type="match status" value="2"/>
</dbReference>
<dbReference type="EMBL" id="GBYB01001396">
    <property type="protein sequence ID" value="JAG71163.1"/>
    <property type="molecule type" value="Transcribed_RNA"/>
</dbReference>
<dbReference type="GO" id="GO:0006488">
    <property type="term" value="P:dolichol-linked oligosaccharide biosynthetic process"/>
    <property type="evidence" value="ECO:0007669"/>
    <property type="project" value="UniProtKB-UniRule"/>
</dbReference>
<comment type="subcellular location">
    <subcellularLocation>
        <location evidence="1">Endomembrane system</location>
        <topology evidence="1">Multi-pass membrane protein</topology>
    </subcellularLocation>
    <subcellularLocation>
        <location evidence="9">Endoplasmic reticulum membrane</location>
    </subcellularLocation>
</comment>
<dbReference type="UniPathway" id="UPA00378"/>
<evidence type="ECO:0000256" key="6">
    <source>
        <dbReference type="ARBA" id="ARBA00046320"/>
    </source>
</evidence>
<keyword evidence="4 9" id="KW-1133">Transmembrane helix</keyword>
<dbReference type="InterPro" id="IPR039698">
    <property type="entry name" value="Dfg10/SRD5A3"/>
</dbReference>
<dbReference type="PROSITE" id="PS50244">
    <property type="entry name" value="S5A_REDUCTASE"/>
    <property type="match status" value="1"/>
</dbReference>
<evidence type="ECO:0000313" key="11">
    <source>
        <dbReference type="EMBL" id="JAG71163.1"/>
    </source>
</evidence>
<evidence type="ECO:0000256" key="5">
    <source>
        <dbReference type="ARBA" id="ARBA00023136"/>
    </source>
</evidence>
<dbReference type="EC" id="1.3.1.94" evidence="2 9"/>
<dbReference type="PANTHER" id="PTHR14624:SF0">
    <property type="entry name" value="POLYPRENOL REDUCTASE"/>
    <property type="match status" value="1"/>
</dbReference>
<evidence type="ECO:0000256" key="4">
    <source>
        <dbReference type="ARBA" id="ARBA00022989"/>
    </source>
</evidence>
<proteinExistence type="inferred from homology"/>
<dbReference type="GO" id="GO:0016095">
    <property type="term" value="P:polyprenol catabolic process"/>
    <property type="evidence" value="ECO:0007669"/>
    <property type="project" value="UniProtKB-UniRule"/>
</dbReference>
<dbReference type="GO" id="GO:0160198">
    <property type="term" value="F:polyprenal reductase activity"/>
    <property type="evidence" value="ECO:0007669"/>
    <property type="project" value="UniProtKB-EC"/>
</dbReference>
<evidence type="ECO:0000259" key="10">
    <source>
        <dbReference type="Pfam" id="PF02544"/>
    </source>
</evidence>
<dbReference type="GO" id="GO:0102389">
    <property type="term" value="F:polyprenol reductase activity"/>
    <property type="evidence" value="ECO:0007669"/>
    <property type="project" value="UniProtKB-UniRule"/>
</dbReference>
<comment type="similarity">
    <text evidence="6 9">Belongs to the steroid 5-alpha reductase family. Polyprenal reductase subfamily.</text>
</comment>
<protein>
    <recommendedName>
        <fullName evidence="7 9">Polyprenal reductase</fullName>
        <ecNumber evidence="2 9">1.3.1.94</ecNumber>
    </recommendedName>
</protein>
<evidence type="ECO:0000256" key="7">
    <source>
        <dbReference type="ARBA" id="ARBA00047186"/>
    </source>
</evidence>
<evidence type="ECO:0000256" key="9">
    <source>
        <dbReference type="RuleBase" id="RU367081"/>
    </source>
</evidence>
<feature type="transmembrane region" description="Helical" evidence="9">
    <location>
        <begin position="196"/>
        <end position="219"/>
    </location>
</feature>
<dbReference type="AlphaFoldDB" id="A0A0C9R3K1"/>
<dbReference type="InterPro" id="IPR001104">
    <property type="entry name" value="3-oxo-5_a-steroid_4-DH_C"/>
</dbReference>
<comment type="pathway">
    <text evidence="9">Protein modification; protein glycosylation.</text>
</comment>
<feature type="domain" description="3-oxo-5-alpha-steroid 4-dehydrogenase C-terminal" evidence="10">
    <location>
        <begin position="303"/>
        <end position="336"/>
    </location>
</feature>
<reference evidence="11" key="1">
    <citation type="submission" date="2015-01" db="EMBL/GenBank/DDBJ databases">
        <title>Transcriptome Assembly of Fopius arisanus.</title>
        <authorList>
            <person name="Geib S."/>
        </authorList>
    </citation>
    <scope>NUCLEOTIDE SEQUENCE</scope>
</reference>
<keyword evidence="9" id="KW-0521">NADP</keyword>
<name>A0A0C9R3K1_9HYME</name>
<feature type="transmembrane region" description="Helical" evidence="9">
    <location>
        <begin position="20"/>
        <end position="37"/>
    </location>
</feature>
<keyword evidence="9" id="KW-0256">Endoplasmic reticulum</keyword>
<evidence type="ECO:0000256" key="8">
    <source>
        <dbReference type="ARBA" id="ARBA00049427"/>
    </source>
</evidence>
<evidence type="ECO:0000256" key="3">
    <source>
        <dbReference type="ARBA" id="ARBA00022692"/>
    </source>
</evidence>
<feature type="non-terminal residue" evidence="11">
    <location>
        <position position="1"/>
    </location>
</feature>
<gene>
    <name evidence="11" type="primary">CG7840</name>
    <name evidence="11" type="ORF">g.44110</name>
</gene>
<feature type="transmembrane region" description="Helical" evidence="9">
    <location>
        <begin position="76"/>
        <end position="97"/>
    </location>
</feature>
<evidence type="ECO:0000256" key="2">
    <source>
        <dbReference type="ARBA" id="ARBA00012522"/>
    </source>
</evidence>
<organism evidence="11">
    <name type="scientific">Fopius arisanus</name>
    <dbReference type="NCBI Taxonomy" id="64838"/>
    <lineage>
        <taxon>Eukaryota</taxon>
        <taxon>Metazoa</taxon>
        <taxon>Ecdysozoa</taxon>
        <taxon>Arthropoda</taxon>
        <taxon>Hexapoda</taxon>
        <taxon>Insecta</taxon>
        <taxon>Pterygota</taxon>
        <taxon>Neoptera</taxon>
        <taxon>Endopterygota</taxon>
        <taxon>Hymenoptera</taxon>
        <taxon>Apocrita</taxon>
        <taxon>Ichneumonoidea</taxon>
        <taxon>Braconidae</taxon>
        <taxon>Opiinae</taxon>
        <taxon>Fopius</taxon>
    </lineage>
</organism>
<evidence type="ECO:0000256" key="1">
    <source>
        <dbReference type="ARBA" id="ARBA00004127"/>
    </source>
</evidence>